<gene>
    <name evidence="9" type="ORF">Verru16b_03248</name>
</gene>
<name>A0A1D8AZ55_9BACT</name>
<keyword evidence="2" id="KW-0479">Metal-binding</keyword>
<dbReference type="Pfam" id="PF13927">
    <property type="entry name" value="Ig_3"/>
    <property type="match status" value="1"/>
</dbReference>
<evidence type="ECO:0000313" key="9">
    <source>
        <dbReference type="EMBL" id="AOS46151.1"/>
    </source>
</evidence>
<evidence type="ECO:0000313" key="10">
    <source>
        <dbReference type="Proteomes" id="UP000095228"/>
    </source>
</evidence>
<protein>
    <submittedName>
        <fullName evidence="9">Matrixin</fullName>
    </submittedName>
</protein>
<dbReference type="InterPro" id="IPR024079">
    <property type="entry name" value="MetalloPept_cat_dom_sf"/>
</dbReference>
<dbReference type="Gene3D" id="3.40.390.10">
    <property type="entry name" value="Collagenase (Catalytic Domain)"/>
    <property type="match status" value="1"/>
</dbReference>
<dbReference type="EMBL" id="CP016094">
    <property type="protein sequence ID" value="AOS46151.1"/>
    <property type="molecule type" value="Genomic_DNA"/>
</dbReference>
<evidence type="ECO:0000256" key="1">
    <source>
        <dbReference type="ARBA" id="ARBA00022670"/>
    </source>
</evidence>
<keyword evidence="4" id="KW-0862">Zinc</keyword>
<dbReference type="InterPro" id="IPR000601">
    <property type="entry name" value="PKD_dom"/>
</dbReference>
<evidence type="ECO:0000259" key="7">
    <source>
        <dbReference type="PROSITE" id="PS50093"/>
    </source>
</evidence>
<dbReference type="Gene3D" id="2.60.40.10">
    <property type="entry name" value="Immunoglobulins"/>
    <property type="match status" value="1"/>
</dbReference>
<dbReference type="GO" id="GO:0031012">
    <property type="term" value="C:extracellular matrix"/>
    <property type="evidence" value="ECO:0007669"/>
    <property type="project" value="InterPro"/>
</dbReference>
<reference evidence="9 10" key="1">
    <citation type="submission" date="2016-06" db="EMBL/GenBank/DDBJ databases">
        <title>Three novel species with peptidoglycan cell walls form the new genus Lacunisphaera gen. nov. in the family Opitutaceae of the verrucomicrobial subdivision 4.</title>
        <authorList>
            <person name="Rast P."/>
            <person name="Gloeckner I."/>
            <person name="Jogler M."/>
            <person name="Boedeker C."/>
            <person name="Jeske O."/>
            <person name="Wiegand S."/>
            <person name="Reinhardt R."/>
            <person name="Schumann P."/>
            <person name="Rohde M."/>
            <person name="Spring S."/>
            <person name="Gloeckner F.O."/>
            <person name="Jogler C."/>
        </authorList>
    </citation>
    <scope>NUCLEOTIDE SEQUENCE [LARGE SCALE GENOMIC DNA]</scope>
    <source>
        <strain evidence="9 10">IG16b</strain>
    </source>
</reference>
<dbReference type="SMART" id="SM00409">
    <property type="entry name" value="IG"/>
    <property type="match status" value="1"/>
</dbReference>
<accession>A0A1D8AZ55</accession>
<evidence type="ECO:0000259" key="8">
    <source>
        <dbReference type="PROSITE" id="PS50835"/>
    </source>
</evidence>
<dbReference type="AlphaFoldDB" id="A0A1D8AZ55"/>
<dbReference type="PANTHER" id="PTHR10201">
    <property type="entry name" value="MATRIX METALLOPROTEINASE"/>
    <property type="match status" value="1"/>
</dbReference>
<dbReference type="PROSITE" id="PS50093">
    <property type="entry name" value="PKD"/>
    <property type="match status" value="1"/>
</dbReference>
<dbReference type="GO" id="GO:0008270">
    <property type="term" value="F:zinc ion binding"/>
    <property type="evidence" value="ECO:0007669"/>
    <property type="project" value="InterPro"/>
</dbReference>
<dbReference type="InterPro" id="IPR036179">
    <property type="entry name" value="Ig-like_dom_sf"/>
</dbReference>
<sequence length="509" mass="52269">MSSRTTVSAISNPLRRAALPLLLLSAVSAALAFTFTLNKTSPPPNGTGLPLKWPAGTIRLRLLLGDAATLADGSSYNQSARAAALTWNAVLGSAQFQTETATGNPVADNEVNELAFGSTIYGRDFGGTTLAVTTGYSTGNERIEADIIFNTRYSWDSYRGNARFNGNTLLPDIQRVALHELGHVLGLDHPDEAGQSVPAIMNSTIDNRDQLASDDTEGAQSLYGPPGAPANDNFSNAIVLRLGNTRTLAVKGYNTNATKETGEPSHADDGGTNPKPNPGGRSVWWRWTSPAAGGVTLDTRGSYFDSLLGVYTGTSLGSLTRIASSDDINPGVVQASTVTFNATAGTTYQIAVDGFNNDDGLGADNAGITLNLTFDGELGSAPGITTHPADATVTRGGSVSFSVTATGTAPLAYQWFFGDSPIDGATSATYSLSNVTASQAGAYRVTVSNATGLVTSNTATLTVNTPAPAPAPPGGGGGGGGAPSLAFIALLAALGITRFCLSRHSGPCR</sequence>
<feature type="chain" id="PRO_5009105395" evidence="6">
    <location>
        <begin position="33"/>
        <end position="509"/>
    </location>
</feature>
<dbReference type="InterPro" id="IPR021190">
    <property type="entry name" value="Pept_M10A"/>
</dbReference>
<feature type="domain" description="PKD" evidence="7">
    <location>
        <begin position="382"/>
        <end position="463"/>
    </location>
</feature>
<keyword evidence="3" id="KW-0378">Hydrolase</keyword>
<evidence type="ECO:0000256" key="6">
    <source>
        <dbReference type="SAM" id="SignalP"/>
    </source>
</evidence>
<dbReference type="KEGG" id="obg:Verru16b_03248"/>
<feature type="domain" description="Ig-like" evidence="8">
    <location>
        <begin position="382"/>
        <end position="462"/>
    </location>
</feature>
<dbReference type="InterPro" id="IPR013783">
    <property type="entry name" value="Ig-like_fold"/>
</dbReference>
<evidence type="ECO:0000256" key="5">
    <source>
        <dbReference type="SAM" id="MobiDB-lite"/>
    </source>
</evidence>
<proteinExistence type="predicted"/>
<dbReference type="PATRIC" id="fig|1838286.3.peg.3287"/>
<dbReference type="STRING" id="1838286.Verru16b_03248"/>
<evidence type="ECO:0000256" key="2">
    <source>
        <dbReference type="ARBA" id="ARBA00022723"/>
    </source>
</evidence>
<feature type="region of interest" description="Disordered" evidence="5">
    <location>
        <begin position="255"/>
        <end position="281"/>
    </location>
</feature>
<organism evidence="9 10">
    <name type="scientific">Lacunisphaera limnophila</name>
    <dbReference type="NCBI Taxonomy" id="1838286"/>
    <lineage>
        <taxon>Bacteria</taxon>
        <taxon>Pseudomonadati</taxon>
        <taxon>Verrucomicrobiota</taxon>
        <taxon>Opitutia</taxon>
        <taxon>Opitutales</taxon>
        <taxon>Opitutaceae</taxon>
        <taxon>Lacunisphaera</taxon>
    </lineage>
</organism>
<dbReference type="PRINTS" id="PR00138">
    <property type="entry name" value="MATRIXIN"/>
</dbReference>
<dbReference type="InterPro" id="IPR003599">
    <property type="entry name" value="Ig_sub"/>
</dbReference>
<dbReference type="InterPro" id="IPR007110">
    <property type="entry name" value="Ig-like_dom"/>
</dbReference>
<dbReference type="PROSITE" id="PS50835">
    <property type="entry name" value="IG_LIKE"/>
    <property type="match status" value="1"/>
</dbReference>
<dbReference type="SUPFAM" id="SSF48726">
    <property type="entry name" value="Immunoglobulin"/>
    <property type="match status" value="1"/>
</dbReference>
<dbReference type="GO" id="GO:0004222">
    <property type="term" value="F:metalloendopeptidase activity"/>
    <property type="evidence" value="ECO:0007669"/>
    <property type="project" value="InterPro"/>
</dbReference>
<dbReference type="Proteomes" id="UP000095228">
    <property type="component" value="Chromosome"/>
</dbReference>
<keyword evidence="10" id="KW-1185">Reference proteome</keyword>
<feature type="signal peptide" evidence="6">
    <location>
        <begin position="1"/>
        <end position="32"/>
    </location>
</feature>
<dbReference type="GO" id="GO:0006508">
    <property type="term" value="P:proteolysis"/>
    <property type="evidence" value="ECO:0007669"/>
    <property type="project" value="UniProtKB-KW"/>
</dbReference>
<dbReference type="Pfam" id="PF00413">
    <property type="entry name" value="Peptidase_M10"/>
    <property type="match status" value="1"/>
</dbReference>
<evidence type="ECO:0000256" key="4">
    <source>
        <dbReference type="ARBA" id="ARBA00022833"/>
    </source>
</evidence>
<keyword evidence="1" id="KW-0645">Protease</keyword>
<feature type="compositionally biased region" description="Basic and acidic residues" evidence="5">
    <location>
        <begin position="260"/>
        <end position="269"/>
    </location>
</feature>
<evidence type="ECO:0000256" key="3">
    <source>
        <dbReference type="ARBA" id="ARBA00022801"/>
    </source>
</evidence>
<dbReference type="InterPro" id="IPR001818">
    <property type="entry name" value="Pept_M10_metallopeptidase"/>
</dbReference>
<keyword evidence="6" id="KW-0732">Signal</keyword>
<dbReference type="SUPFAM" id="SSF55486">
    <property type="entry name" value="Metalloproteases ('zincins'), catalytic domain"/>
    <property type="match status" value="1"/>
</dbReference>